<evidence type="ECO:0000259" key="7">
    <source>
        <dbReference type="Pfam" id="PF03633"/>
    </source>
</evidence>
<dbReference type="InterPro" id="IPR011013">
    <property type="entry name" value="Gal_mutarotase_sf_dom"/>
</dbReference>
<dbReference type="OrthoDB" id="9758855at2"/>
<accession>M7N4Q5</accession>
<evidence type="ECO:0000256" key="2">
    <source>
        <dbReference type="ARBA" id="ARBA00022676"/>
    </source>
</evidence>
<evidence type="ECO:0000256" key="1">
    <source>
        <dbReference type="ARBA" id="ARBA00006768"/>
    </source>
</evidence>
<dbReference type="Proteomes" id="UP000011910">
    <property type="component" value="Unassembled WGS sequence"/>
</dbReference>
<dbReference type="InterPro" id="IPR037018">
    <property type="entry name" value="GH65_N"/>
</dbReference>
<dbReference type="GO" id="GO:0005975">
    <property type="term" value="P:carbohydrate metabolic process"/>
    <property type="evidence" value="ECO:0007669"/>
    <property type="project" value="InterPro"/>
</dbReference>
<dbReference type="InterPro" id="IPR005196">
    <property type="entry name" value="Glyco_hydro_65_N"/>
</dbReference>
<evidence type="ECO:0000256" key="3">
    <source>
        <dbReference type="ARBA" id="ARBA00022679"/>
    </source>
</evidence>
<dbReference type="GO" id="GO:0004553">
    <property type="term" value="F:hydrolase activity, hydrolyzing O-glycosyl compounds"/>
    <property type="evidence" value="ECO:0007669"/>
    <property type="project" value="TreeGrafter"/>
</dbReference>
<dbReference type="eggNOG" id="COG1554">
    <property type="taxonomic scope" value="Bacteria"/>
</dbReference>
<dbReference type="RefSeq" id="WP_009195995.1">
    <property type="nucleotide sequence ID" value="NZ_AODQ01000066.1"/>
</dbReference>
<reference evidence="9 10" key="1">
    <citation type="journal article" date="2013" name="Genome Announc.">
        <title>Draft Genome Sequence of Cesiribacter andamanensis Strain AMV16T, Isolated from a Soil Sample from a Mud Volcano in the Andaman Islands, India.</title>
        <authorList>
            <person name="Shivaji S."/>
            <person name="Ara S."/>
            <person name="Begum Z."/>
            <person name="Srinivas T.N."/>
            <person name="Singh A."/>
            <person name="Kumar Pinnaka A."/>
        </authorList>
    </citation>
    <scope>NUCLEOTIDE SEQUENCE [LARGE SCALE GENOMIC DNA]</scope>
    <source>
        <strain evidence="9 10">AMV16</strain>
    </source>
</reference>
<dbReference type="GO" id="GO:0030246">
    <property type="term" value="F:carbohydrate binding"/>
    <property type="evidence" value="ECO:0007669"/>
    <property type="project" value="InterPro"/>
</dbReference>
<dbReference type="Pfam" id="PF03636">
    <property type="entry name" value="Glyco_hydro_65N"/>
    <property type="match status" value="1"/>
</dbReference>
<feature type="domain" description="Glycoside hydrolase family 65 N-terminal" evidence="8">
    <location>
        <begin position="5"/>
        <end position="260"/>
    </location>
</feature>
<dbReference type="SUPFAM" id="SSF48208">
    <property type="entry name" value="Six-hairpin glycosidases"/>
    <property type="match status" value="1"/>
</dbReference>
<dbReference type="Gene3D" id="2.60.420.10">
    <property type="entry name" value="Maltose phosphorylase, domain 3"/>
    <property type="match status" value="1"/>
</dbReference>
<dbReference type="PANTHER" id="PTHR11051">
    <property type="entry name" value="GLYCOSYL HYDROLASE-RELATED"/>
    <property type="match status" value="1"/>
</dbReference>
<protein>
    <submittedName>
        <fullName evidence="9">Putative glycosyl hydrolase</fullName>
        <ecNumber evidence="9">3.2.1.-</ecNumber>
    </submittedName>
</protein>
<dbReference type="InterPro" id="IPR012341">
    <property type="entry name" value="6hp_glycosidase-like_sf"/>
</dbReference>
<dbReference type="PIRSF" id="PIRSF036289">
    <property type="entry name" value="Glycosyl_hydrolase_malt_phosph"/>
    <property type="match status" value="1"/>
</dbReference>
<dbReference type="InterPro" id="IPR005195">
    <property type="entry name" value="Glyco_hydro_65_M"/>
</dbReference>
<dbReference type="Gene3D" id="2.70.98.40">
    <property type="entry name" value="Glycoside hydrolase, family 65, N-terminal domain"/>
    <property type="match status" value="1"/>
</dbReference>
<keyword evidence="3" id="KW-0808">Transferase</keyword>
<evidence type="ECO:0000256" key="5">
    <source>
        <dbReference type="PIRSR" id="PIRSR036289-51"/>
    </source>
</evidence>
<dbReference type="GO" id="GO:0016757">
    <property type="term" value="F:glycosyltransferase activity"/>
    <property type="evidence" value="ECO:0007669"/>
    <property type="project" value="UniProtKB-KW"/>
</dbReference>
<dbReference type="SUPFAM" id="SSF74650">
    <property type="entry name" value="Galactose mutarotase-like"/>
    <property type="match status" value="1"/>
</dbReference>
<dbReference type="AlphaFoldDB" id="M7N4Q5"/>
<evidence type="ECO:0000259" key="8">
    <source>
        <dbReference type="Pfam" id="PF03636"/>
    </source>
</evidence>
<comment type="caution">
    <text evidence="9">The sequence shown here is derived from an EMBL/GenBank/DDBJ whole genome shotgun (WGS) entry which is preliminary data.</text>
</comment>
<evidence type="ECO:0000256" key="4">
    <source>
        <dbReference type="PIRSR" id="PIRSR036289-50"/>
    </source>
</evidence>
<sequence length="813" mass="94169">MKIHYDGWKPESQKLREALCTLGNGYFASRGAAEEAGADATHYPGTYLAGGFNRAKTEVAGKELENEDFVNFPNWLPLSFKAEGGEWLDLQQQEVLSFAQTLHLDKGVLERDIRIKDQQGRITHLHSRRLVSMAHKHMAGLHWQLTPENWSGRLTIRTALDGRVENKGVDRYSELESRHLRPLLTQQPQADSLLLLVETRQSRIRMAQAARTRLYRGAEEITPLRQLQQQEGYIEQLLEVAVSEGQCLTVEKILALYTSRDQAISETTLEACKDIQRCGRFAQLLEFHLRAWERLWRRSSIRLQNGPDTERMLHLHIFHLLQTTSYHTIGLDVGVPSRGLHGEAYRGHIFWDELYIFPFLNYRFPEITRSLLLYRYRRLDEARYAARQEGQRGAMFPWQSGSNGREESQVMHLNPESGNWLPDTTHLQRHVNAAIAYNIWSYYCITADRQFLSQYGAELFLSIAQYWSSKASWNEQRQRFEICQVVGPDEYHTEYPEGHPLKTPGQQALSNNAYTNVMAAWVMQRATDVLQALEISRRQELMHELDITQKELERWQQIASRMYVPYLDPKAGILSQFEGYELLEEFPWEAYRQKYSNIARLDRILEKEGLSINRYKASKQADVLMLFYLFTEQQLREIFQQLGYGFSPDCIHNNIVYYTERTSHGSTLSRLVFSWVLARYDQQKSWKNFEQVLVSDFCDIQGGTTPEGIHLGAMAGSVDLVQRCYCGLEVENNLLHVTPSLPASMPEVQMRVQYRGHWLRLQINQQQLSICLEEGHTTELEVVVMGTKQLLRQGQACVVMTSSKGTDEEKELE</sequence>
<feature type="domain" description="Glycoside hydrolase family 65 central catalytic" evidence="6">
    <location>
        <begin position="315"/>
        <end position="718"/>
    </location>
</feature>
<keyword evidence="2" id="KW-0328">Glycosyltransferase</keyword>
<evidence type="ECO:0000313" key="10">
    <source>
        <dbReference type="Proteomes" id="UP000011910"/>
    </source>
</evidence>
<dbReference type="EMBL" id="AODQ01000066">
    <property type="protein sequence ID" value="EMR02257.1"/>
    <property type="molecule type" value="Genomic_DNA"/>
</dbReference>
<keyword evidence="9" id="KW-0378">Hydrolase</keyword>
<feature type="binding site" evidence="5">
    <location>
        <begin position="351"/>
        <end position="352"/>
    </location>
    <ligand>
        <name>substrate</name>
    </ligand>
</feature>
<gene>
    <name evidence="9" type="ORF">ADICEAN_02605</name>
</gene>
<feature type="binding site" evidence="5">
    <location>
        <begin position="619"/>
        <end position="620"/>
    </location>
    <ligand>
        <name>substrate</name>
    </ligand>
</feature>
<dbReference type="Pfam" id="PF03633">
    <property type="entry name" value="Glyco_hydro_65C"/>
    <property type="match status" value="1"/>
</dbReference>
<dbReference type="FunFam" id="1.50.10.10:FF:000053">
    <property type="entry name" value="Putative glycosyl hydrolase"/>
    <property type="match status" value="1"/>
</dbReference>
<dbReference type="Gene3D" id="1.50.10.10">
    <property type="match status" value="1"/>
</dbReference>
<keyword evidence="9" id="KW-0326">Glycosidase</keyword>
<dbReference type="Pfam" id="PF03632">
    <property type="entry name" value="Glyco_hydro_65m"/>
    <property type="match status" value="1"/>
</dbReference>
<dbReference type="PATRIC" id="fig|1279009.4.peg.2642"/>
<dbReference type="STRING" id="1279009.ADICEAN_02605"/>
<evidence type="ECO:0000259" key="6">
    <source>
        <dbReference type="Pfam" id="PF03632"/>
    </source>
</evidence>
<dbReference type="InterPro" id="IPR017045">
    <property type="entry name" value="Malt_Pase/Glycosyl_Hdrlase"/>
</dbReference>
<comment type="similarity">
    <text evidence="1">Belongs to the glycosyl hydrolase 65 family.</text>
</comment>
<dbReference type="InterPro" id="IPR008928">
    <property type="entry name" value="6-hairpin_glycosidase_sf"/>
</dbReference>
<evidence type="ECO:0000313" key="9">
    <source>
        <dbReference type="EMBL" id="EMR02257.1"/>
    </source>
</evidence>
<organism evidence="9 10">
    <name type="scientific">Cesiribacter andamanensis AMV16</name>
    <dbReference type="NCBI Taxonomy" id="1279009"/>
    <lineage>
        <taxon>Bacteria</taxon>
        <taxon>Pseudomonadati</taxon>
        <taxon>Bacteroidota</taxon>
        <taxon>Cytophagia</taxon>
        <taxon>Cytophagales</taxon>
        <taxon>Cesiribacteraceae</taxon>
        <taxon>Cesiribacter</taxon>
    </lineage>
</organism>
<keyword evidence="10" id="KW-1185">Reference proteome</keyword>
<proteinExistence type="inferred from homology"/>
<name>M7N4Q5_9BACT</name>
<dbReference type="InterPro" id="IPR005194">
    <property type="entry name" value="Glyco_hydro_65_C"/>
</dbReference>
<feature type="active site" description="Proton donor" evidence="4">
    <location>
        <position position="490"/>
    </location>
</feature>
<dbReference type="EC" id="3.2.1.-" evidence="9"/>
<feature type="domain" description="Glycoside hydrolase family 65 C-terminal" evidence="7">
    <location>
        <begin position="728"/>
        <end position="787"/>
    </location>
</feature>
<dbReference type="PANTHER" id="PTHR11051:SF8">
    <property type="entry name" value="PROTEIN-GLUCOSYLGALACTOSYLHYDROXYLYSINE GLUCOSIDASE"/>
    <property type="match status" value="1"/>
</dbReference>